<proteinExistence type="inferred from homology"/>
<feature type="transmembrane region" description="Helical" evidence="9">
    <location>
        <begin position="337"/>
        <end position="357"/>
    </location>
</feature>
<feature type="transmembrane region" description="Helical" evidence="9">
    <location>
        <begin position="396"/>
        <end position="417"/>
    </location>
</feature>
<dbReference type="OMA" id="IWRFPVA"/>
<evidence type="ECO:0000256" key="6">
    <source>
        <dbReference type="ARBA" id="ARBA00023136"/>
    </source>
</evidence>
<dbReference type="PANTHER" id="PTHR48022">
    <property type="entry name" value="PLASTIDIC GLUCOSE TRANSPORTER 4"/>
    <property type="match status" value="1"/>
</dbReference>
<gene>
    <name evidence="11" type="ORF">THAR02_07985</name>
</gene>
<dbReference type="Gene3D" id="1.20.1250.20">
    <property type="entry name" value="MFS general substrate transporter like domains"/>
    <property type="match status" value="1"/>
</dbReference>
<dbReference type="AlphaFoldDB" id="A0A0G0A3S8"/>
<name>A0A0G0A3S8_TRIHA</name>
<feature type="transmembrane region" description="Helical" evidence="9">
    <location>
        <begin position="363"/>
        <end position="384"/>
    </location>
</feature>
<evidence type="ECO:0000256" key="1">
    <source>
        <dbReference type="ARBA" id="ARBA00004141"/>
    </source>
</evidence>
<organism evidence="11 12">
    <name type="scientific">Trichoderma harzianum</name>
    <name type="common">Hypocrea lixii</name>
    <dbReference type="NCBI Taxonomy" id="5544"/>
    <lineage>
        <taxon>Eukaryota</taxon>
        <taxon>Fungi</taxon>
        <taxon>Dikarya</taxon>
        <taxon>Ascomycota</taxon>
        <taxon>Pezizomycotina</taxon>
        <taxon>Sordariomycetes</taxon>
        <taxon>Hypocreomycetidae</taxon>
        <taxon>Hypocreales</taxon>
        <taxon>Hypocreaceae</taxon>
        <taxon>Trichoderma</taxon>
    </lineage>
</organism>
<feature type="transmembrane region" description="Helical" evidence="9">
    <location>
        <begin position="166"/>
        <end position="184"/>
    </location>
</feature>
<feature type="compositionally biased region" description="Basic and acidic residues" evidence="8">
    <location>
        <begin position="535"/>
        <end position="544"/>
    </location>
</feature>
<dbReference type="InterPro" id="IPR020846">
    <property type="entry name" value="MFS_dom"/>
</dbReference>
<protein>
    <recommendedName>
        <fullName evidence="10">Major facilitator superfamily (MFS) profile domain-containing protein</fullName>
    </recommendedName>
</protein>
<evidence type="ECO:0000256" key="7">
    <source>
        <dbReference type="RuleBase" id="RU003346"/>
    </source>
</evidence>
<keyword evidence="5 9" id="KW-1133">Transmembrane helix</keyword>
<dbReference type="SUPFAM" id="SSF103473">
    <property type="entry name" value="MFS general substrate transporter"/>
    <property type="match status" value="1"/>
</dbReference>
<feature type="transmembrane region" description="Helical" evidence="9">
    <location>
        <begin position="204"/>
        <end position="221"/>
    </location>
</feature>
<comment type="subcellular location">
    <subcellularLocation>
        <location evidence="1">Membrane</location>
        <topology evidence="1">Multi-pass membrane protein</topology>
    </subcellularLocation>
</comment>
<evidence type="ECO:0000256" key="4">
    <source>
        <dbReference type="ARBA" id="ARBA00022692"/>
    </source>
</evidence>
<dbReference type="EMBL" id="JOKZ01000290">
    <property type="protein sequence ID" value="KKO99918.1"/>
    <property type="molecule type" value="Genomic_DNA"/>
</dbReference>
<evidence type="ECO:0000256" key="8">
    <source>
        <dbReference type="SAM" id="MobiDB-lite"/>
    </source>
</evidence>
<dbReference type="OrthoDB" id="2544694at2759"/>
<dbReference type="Pfam" id="PF00083">
    <property type="entry name" value="Sugar_tr"/>
    <property type="match status" value="1"/>
</dbReference>
<keyword evidence="6 9" id="KW-0472">Membrane</keyword>
<feature type="transmembrane region" description="Helical" evidence="9">
    <location>
        <begin position="437"/>
        <end position="458"/>
    </location>
</feature>
<evidence type="ECO:0000256" key="9">
    <source>
        <dbReference type="SAM" id="Phobius"/>
    </source>
</evidence>
<evidence type="ECO:0000256" key="5">
    <source>
        <dbReference type="ARBA" id="ARBA00022989"/>
    </source>
</evidence>
<dbReference type="GO" id="GO:0016020">
    <property type="term" value="C:membrane"/>
    <property type="evidence" value="ECO:0007669"/>
    <property type="project" value="UniProtKB-SubCell"/>
</dbReference>
<reference evidence="12" key="1">
    <citation type="journal article" date="2015" name="Genome Announc.">
        <title>Draft whole-genome sequence of the biocontrol agent Trichoderma harzianum T6776.</title>
        <authorList>
            <person name="Baroncelli R."/>
            <person name="Piaggeschi G."/>
            <person name="Fiorini L."/>
            <person name="Bertolini E."/>
            <person name="Zapparata A."/>
            <person name="Pe M.E."/>
            <person name="Sarrocco S."/>
            <person name="Vannacci G."/>
        </authorList>
    </citation>
    <scope>NUCLEOTIDE SEQUENCE [LARGE SCALE GENOMIC DNA]</scope>
    <source>
        <strain evidence="12">T6776</strain>
    </source>
</reference>
<evidence type="ECO:0000256" key="3">
    <source>
        <dbReference type="ARBA" id="ARBA00022448"/>
    </source>
</evidence>
<feature type="transmembrane region" description="Helical" evidence="9">
    <location>
        <begin position="79"/>
        <end position="99"/>
    </location>
</feature>
<evidence type="ECO:0000259" key="10">
    <source>
        <dbReference type="PROSITE" id="PS50850"/>
    </source>
</evidence>
<dbReference type="NCBIfam" id="TIGR00879">
    <property type="entry name" value="SP"/>
    <property type="match status" value="1"/>
</dbReference>
<feature type="domain" description="Major facilitator superfamily (MFS) profile" evidence="10">
    <location>
        <begin position="26"/>
        <end position="488"/>
    </location>
</feature>
<dbReference type="InterPro" id="IPR005828">
    <property type="entry name" value="MFS_sugar_transport-like"/>
</dbReference>
<dbReference type="InterPro" id="IPR003663">
    <property type="entry name" value="Sugar/inositol_transpt"/>
</dbReference>
<accession>A0A0G0A3S8</accession>
<comment type="similarity">
    <text evidence="2 7">Belongs to the major facilitator superfamily. Sugar transporter (TC 2.A.1.1) family.</text>
</comment>
<keyword evidence="4 9" id="KW-0812">Transmembrane</keyword>
<feature type="transmembrane region" description="Helical" evidence="9">
    <location>
        <begin position="465"/>
        <end position="484"/>
    </location>
</feature>
<dbReference type="PANTHER" id="PTHR48022:SF78">
    <property type="entry name" value="MONOSACCHARIDE TRANSPORTER, PUTATIVE (AFU_ORTHOLOGUE AFUA_2G02110)-RELATED"/>
    <property type="match status" value="1"/>
</dbReference>
<dbReference type="FunFam" id="1.20.1250.20:FF:000090">
    <property type="entry name" value="MFS sugar transporter, putative"/>
    <property type="match status" value="1"/>
</dbReference>
<dbReference type="PRINTS" id="PR00171">
    <property type="entry name" value="SUGRTRNSPORT"/>
</dbReference>
<keyword evidence="3 7" id="KW-0813">Transport</keyword>
<evidence type="ECO:0000256" key="2">
    <source>
        <dbReference type="ARBA" id="ARBA00010992"/>
    </source>
</evidence>
<dbReference type="GO" id="GO:0005351">
    <property type="term" value="F:carbohydrate:proton symporter activity"/>
    <property type="evidence" value="ECO:0007669"/>
    <property type="project" value="TreeGrafter"/>
</dbReference>
<dbReference type="InterPro" id="IPR050360">
    <property type="entry name" value="MFS_Sugar_Transporters"/>
</dbReference>
<dbReference type="PROSITE" id="PS50850">
    <property type="entry name" value="MFS"/>
    <property type="match status" value="1"/>
</dbReference>
<evidence type="ECO:0000313" key="12">
    <source>
        <dbReference type="Proteomes" id="UP000034112"/>
    </source>
</evidence>
<dbReference type="Proteomes" id="UP000034112">
    <property type="component" value="Unassembled WGS sequence"/>
</dbReference>
<comment type="caution">
    <text evidence="11">The sequence shown here is derived from an EMBL/GenBank/DDBJ whole genome shotgun (WGS) entry which is preliminary data.</text>
</comment>
<sequence>MANLTGPLAKYNVAHKLYKSSLLNSVCLVAGLSIFFFGYDQGLMGGVNTARDYAERMGFGHWDEDQGIVVVDKPLLQGGIVAVYYLPGTLCGCLLGGWLGDRYGRIKTIALACAWSVCAAALQASAMNSNWMFCARVLNGVGTGILNAITPVWATETAAHTSRGQFVSIEFTLNILGVVVAYWLEFGTSKYHDNTSSFIWRFPVAFQILPLIALFIIIWFMPESPRWLVKVGREEEARFILGRLRGNEGEDGVKMEAEYQDIINIRNLEEDTSKQQGYLQMFFGIGSGKLHTGRRVQLVIWLQILQEWIGIAGITIYGPEIFTIAGISSKDRLWVSGINNITYMFATLICVFTIDRIGRRWTLYWGAVGQGICMFVAGGLARATINAESKSSQAHIGGAATFFVFLYTAIFGATWLTVPWLYPAEIFPLQVRAKGNAWGVVGWSIGNGWCVLLLPTIFKRLNEKTLYIFGAVNALSILVVWALYPESNQRTLEEMDLVFASDSIWAWEAERNFAKLKTENPDLVQSSGPKPGVVDVEHAVAPKE</sequence>
<dbReference type="InterPro" id="IPR036259">
    <property type="entry name" value="MFS_trans_sf"/>
</dbReference>
<evidence type="ECO:0000313" key="11">
    <source>
        <dbReference type="EMBL" id="KKO99918.1"/>
    </source>
</evidence>
<feature type="transmembrane region" description="Helical" evidence="9">
    <location>
        <begin position="21"/>
        <end position="39"/>
    </location>
</feature>
<feature type="region of interest" description="Disordered" evidence="8">
    <location>
        <begin position="522"/>
        <end position="544"/>
    </location>
</feature>